<dbReference type="Pfam" id="PF09369">
    <property type="entry name" value="MZB"/>
    <property type="match status" value="1"/>
</dbReference>
<feature type="domain" description="Helicase ATP-binding" evidence="3">
    <location>
        <begin position="64"/>
        <end position="237"/>
    </location>
</feature>
<dbReference type="Gene3D" id="3.40.50.300">
    <property type="entry name" value="P-loop containing nucleotide triphosphate hydrolases"/>
    <property type="match status" value="2"/>
</dbReference>
<dbReference type="GeneID" id="91754996"/>
<dbReference type="InterPro" id="IPR011545">
    <property type="entry name" value="DEAD/DEAH_box_helicase_dom"/>
</dbReference>
<dbReference type="Proteomes" id="UP000062475">
    <property type="component" value="Chromosome"/>
</dbReference>
<dbReference type="GO" id="GO:0043138">
    <property type="term" value="F:3'-5' DNA helicase activity"/>
    <property type="evidence" value="ECO:0007669"/>
    <property type="project" value="TreeGrafter"/>
</dbReference>
<dbReference type="InterPro" id="IPR014001">
    <property type="entry name" value="Helicase_ATP-bd"/>
</dbReference>
<dbReference type="InterPro" id="IPR001650">
    <property type="entry name" value="Helicase_C-like"/>
</dbReference>
<dbReference type="Proteomes" id="UP000068832">
    <property type="component" value="Chromosome"/>
</dbReference>
<organism evidence="5 11">
    <name type="scientific">Metallosphaera sedula</name>
    <dbReference type="NCBI Taxonomy" id="43687"/>
    <lineage>
        <taxon>Archaea</taxon>
        <taxon>Thermoproteota</taxon>
        <taxon>Thermoprotei</taxon>
        <taxon>Sulfolobales</taxon>
        <taxon>Sulfolobaceae</taxon>
        <taxon>Metallosphaera</taxon>
    </lineage>
</organism>
<keyword evidence="5" id="KW-0378">Hydrolase</keyword>
<dbReference type="EMBL" id="CP008822">
    <property type="protein sequence ID" value="AIM26708.1"/>
    <property type="molecule type" value="Genomic_DNA"/>
</dbReference>
<dbReference type="OMA" id="GAVHLHQ"/>
<dbReference type="InterPro" id="IPR027417">
    <property type="entry name" value="P-loop_NTPase"/>
</dbReference>
<evidence type="ECO:0000313" key="9">
    <source>
        <dbReference type="EMBL" id="AKV80405.1"/>
    </source>
</evidence>
<evidence type="ECO:0000313" key="7">
    <source>
        <dbReference type="EMBL" id="AKV75909.1"/>
    </source>
</evidence>
<dbReference type="GO" id="GO:0005524">
    <property type="term" value="F:ATP binding"/>
    <property type="evidence" value="ECO:0007669"/>
    <property type="project" value="UniProtKB-KW"/>
</dbReference>
<evidence type="ECO:0000313" key="6">
    <source>
        <dbReference type="EMBL" id="AKV73669.1"/>
    </source>
</evidence>
<dbReference type="PANTHER" id="PTHR47957">
    <property type="entry name" value="ATP-DEPENDENT HELICASE HRQ1"/>
    <property type="match status" value="1"/>
</dbReference>
<evidence type="ECO:0000256" key="1">
    <source>
        <dbReference type="ARBA" id="ARBA00022741"/>
    </source>
</evidence>
<dbReference type="EMBL" id="CP012172">
    <property type="protein sequence ID" value="AKV73669.1"/>
    <property type="molecule type" value="Genomic_DNA"/>
</dbReference>
<dbReference type="PANTHER" id="PTHR47957:SF3">
    <property type="entry name" value="ATP-DEPENDENT HELICASE HRQ1"/>
    <property type="match status" value="1"/>
</dbReference>
<evidence type="ECO:0000313" key="12">
    <source>
        <dbReference type="Proteomes" id="UP000056255"/>
    </source>
</evidence>
<dbReference type="Pfam" id="PF00270">
    <property type="entry name" value="DEAD"/>
    <property type="match status" value="1"/>
</dbReference>
<evidence type="ECO:0000313" key="10">
    <source>
        <dbReference type="EMBL" id="AKV82651.1"/>
    </source>
</evidence>
<dbReference type="GO" id="GO:0006289">
    <property type="term" value="P:nucleotide-excision repair"/>
    <property type="evidence" value="ECO:0007669"/>
    <property type="project" value="TreeGrafter"/>
</dbReference>
<feature type="domain" description="Helicase C-terminal" evidence="4">
    <location>
        <begin position="265"/>
        <end position="410"/>
    </location>
</feature>
<keyword evidence="5" id="KW-0347">Helicase</keyword>
<accession>A0A088E410</accession>
<dbReference type="SMART" id="SM00487">
    <property type="entry name" value="DEXDc"/>
    <property type="match status" value="1"/>
</dbReference>
<dbReference type="Pfam" id="PF00271">
    <property type="entry name" value="Helicase_C"/>
    <property type="match status" value="1"/>
</dbReference>
<dbReference type="SMART" id="SM00490">
    <property type="entry name" value="HELICc"/>
    <property type="match status" value="1"/>
</dbReference>
<dbReference type="RefSeq" id="WP_012020509.1">
    <property type="nucleotide sequence ID" value="NZ_CP008822.1"/>
</dbReference>
<dbReference type="GO" id="GO:0036297">
    <property type="term" value="P:interstrand cross-link repair"/>
    <property type="evidence" value="ECO:0007669"/>
    <property type="project" value="TreeGrafter"/>
</dbReference>
<keyword evidence="1" id="KW-0547">Nucleotide-binding</keyword>
<evidence type="ECO:0000313" key="8">
    <source>
        <dbReference type="EMBL" id="AKV78160.1"/>
    </source>
</evidence>
<reference evidence="10 12" key="3">
    <citation type="submission" date="2015-07" db="EMBL/GenBank/DDBJ databases">
        <title>Physiological, transcriptional responses and genome re-sequencing of acid resistant extremely thermoacidophilic Metallosphaera sedula SARC-M1.</title>
        <authorList>
            <person name="Ai C."/>
            <person name="McCarthy S."/>
            <person name="Eckrich V."/>
            <person name="Rudrappa D."/>
            <person name="Qiu G."/>
            <person name="Blum P."/>
        </authorList>
    </citation>
    <scope>NUCLEOTIDE SEQUENCE [LARGE SCALE GENOMIC DNA]</scope>
    <source>
        <strain evidence="10 12">SARC-M1</strain>
    </source>
</reference>
<dbReference type="CDD" id="cd18797">
    <property type="entry name" value="SF2_C_Hrq"/>
    <property type="match status" value="1"/>
</dbReference>
<dbReference type="PROSITE" id="PS51192">
    <property type="entry name" value="HELICASE_ATP_BIND_1"/>
    <property type="match status" value="1"/>
</dbReference>
<evidence type="ECO:0000259" key="3">
    <source>
        <dbReference type="PROSITE" id="PS51192"/>
    </source>
</evidence>
<dbReference type="EMBL" id="CP012173">
    <property type="protein sequence ID" value="AKV75909.1"/>
    <property type="molecule type" value="Genomic_DNA"/>
</dbReference>
<dbReference type="InterPro" id="IPR018973">
    <property type="entry name" value="MZB"/>
</dbReference>
<dbReference type="Proteomes" id="UP000061362">
    <property type="component" value="Chromosome"/>
</dbReference>
<dbReference type="PROSITE" id="PS51194">
    <property type="entry name" value="HELICASE_CTER"/>
    <property type="match status" value="1"/>
</dbReference>
<evidence type="ECO:0000256" key="2">
    <source>
        <dbReference type="ARBA" id="ARBA00022840"/>
    </source>
</evidence>
<evidence type="ECO:0000313" key="13">
    <source>
        <dbReference type="Proteomes" id="UP000061362"/>
    </source>
</evidence>
<dbReference type="PATRIC" id="fig|43687.5.peg.560"/>
<dbReference type="AlphaFoldDB" id="A0A088E410"/>
<dbReference type="Proteomes" id="UP000062398">
    <property type="component" value="Chromosome"/>
</dbReference>
<evidence type="ECO:0000313" key="14">
    <source>
        <dbReference type="Proteomes" id="UP000062398"/>
    </source>
</evidence>
<evidence type="ECO:0000259" key="4">
    <source>
        <dbReference type="PROSITE" id="PS51194"/>
    </source>
</evidence>
<dbReference type="Proteomes" id="UP000029084">
    <property type="component" value="Chromosome"/>
</dbReference>
<evidence type="ECO:0000313" key="11">
    <source>
        <dbReference type="Proteomes" id="UP000029084"/>
    </source>
</evidence>
<keyword evidence="2" id="KW-0067">ATP-binding</keyword>
<gene>
    <name evidence="5" type="ORF">HA72_0546</name>
    <name evidence="6" type="ORF">MsedA_0557</name>
    <name evidence="7" type="ORF">MsedB_0557</name>
    <name evidence="8" type="ORF">MsedC_0556</name>
    <name evidence="9" type="ORF">MsedD_0557</name>
    <name evidence="10" type="ORF">MsedE_0557</name>
</gene>
<evidence type="ECO:0000313" key="15">
    <source>
        <dbReference type="Proteomes" id="UP000062475"/>
    </source>
</evidence>
<name>A0A088E410_9CREN</name>
<protein>
    <submittedName>
        <fullName evidence="5 6">DEAD/DEAH box helicase</fullName>
    </submittedName>
</protein>
<dbReference type="EMBL" id="CP012175">
    <property type="protein sequence ID" value="AKV80405.1"/>
    <property type="molecule type" value="Genomic_DNA"/>
</dbReference>
<sequence>MEFLERISESLKVFGADIAHIYTETALDPEMGPVVAESSLDSRIINSLREAGIERFYKYQWESMEAIFNRENLAIISGTGTGKTEAFFVPLLQLALKGERSVLVYPTKALARDQLVRMRWLTKDLLDVRIAVLDGDTPQRVREEIYENPPEILITNPDMIHLGLSLSPRFRSLVRGADHYVVDEMHVYDGVLGSHLRRILDRIRELNREIHVIGASGTVEATPLLLNELFGVEGKVIRGVPRRRGMAIHALVASNGVSRWTLSAYLAGLMVKEGLKTLIFVDSQQMAERLAKMAERFGANLAVHRAGILANERVEVEEKLRKGELQGVVATPTLELGIDIGSLDVVIMSENPPSYPKYLQRAGRAGRRNKLGLVFTVMGDNPIDSYFLRRPHEFFNRKLTPITFDNTNLEVLKVHAAAYLVEKYAVKRDELPALWVKALDELAKEKVITERKGTYYATPRTTSFVRSSSLRSAGPVVDIVENRKIGERELPAALFDLYPGATYLVSKRSYQVKSLDLKSLEAKVERTKDEQDYYTKPLYKVDMKEFREVESRKVLGLPVKYGEIKVTVSVVGYVIFDYYSKREKPRAEVEYDDPIEFTYDTKGLVIKHPILEDWDLLSSMEAYHATEHVLIAAGRVVAGGSITDLSGISYPSGHVVIYDSTIGGNGVSRLLYQRLESAYDIALDIVRGCDCEDGCPKCIFDPYCGNNNKVLSKKKSMRLIQTVMEGEDTEYTPPDGESVR</sequence>
<reference evidence="13 14" key="2">
    <citation type="journal article" date="2015" name="Genome Announc.">
        <title>Complete Genome Sequences of Evolved Arsenate-Resistant Metallosphaera sedula Strains.</title>
        <authorList>
            <person name="Ai C."/>
            <person name="McCarthy S."/>
            <person name="Schackwitz W."/>
            <person name="Martin J."/>
            <person name="Lipzen A."/>
            <person name="Blum P."/>
        </authorList>
    </citation>
    <scope>NUCLEOTIDE SEQUENCE [LARGE SCALE GENOMIC DNA]</scope>
    <source>
        <strain evidence="8 14">ARS120-1</strain>
        <strain evidence="9 13">ARS120-2</strain>
        <strain evidence="6 16">ARS50-1</strain>
        <strain evidence="7 15">ARS50-2</strain>
    </source>
</reference>
<dbReference type="SUPFAM" id="SSF52540">
    <property type="entry name" value="P-loop containing nucleoside triphosphate hydrolases"/>
    <property type="match status" value="1"/>
</dbReference>
<evidence type="ECO:0000313" key="16">
    <source>
        <dbReference type="Proteomes" id="UP000068832"/>
    </source>
</evidence>
<dbReference type="Proteomes" id="UP000056255">
    <property type="component" value="Chromosome"/>
</dbReference>
<dbReference type="OrthoDB" id="36796at2157"/>
<reference evidence="5 11" key="1">
    <citation type="journal article" date="2014" name="J. Bacteriol.">
        <title>Role of an Archaeal PitA Transporter in the Copper and Arsenic Resistance of Metallosphaera sedula, an Extreme Thermoacidophile.</title>
        <authorList>
            <person name="McCarthy S."/>
            <person name="Ai C."/>
            <person name="Wheaton G."/>
            <person name="Tevatia R."/>
            <person name="Eckrich V."/>
            <person name="Kelly R."/>
            <person name="Blum P."/>
        </authorList>
    </citation>
    <scope>NUCLEOTIDE SEQUENCE [LARGE SCALE GENOMIC DNA]</scope>
    <source>
        <strain evidence="5 11">CuR1</strain>
    </source>
</reference>
<dbReference type="EMBL" id="CP012174">
    <property type="protein sequence ID" value="AKV78160.1"/>
    <property type="molecule type" value="Genomic_DNA"/>
</dbReference>
<dbReference type="GO" id="GO:0003676">
    <property type="term" value="F:nucleic acid binding"/>
    <property type="evidence" value="ECO:0007669"/>
    <property type="project" value="InterPro"/>
</dbReference>
<evidence type="ECO:0000313" key="5">
    <source>
        <dbReference type="EMBL" id="AIM26708.1"/>
    </source>
</evidence>
<proteinExistence type="predicted"/>
<dbReference type="EMBL" id="CP012176">
    <property type="protein sequence ID" value="AKV82651.1"/>
    <property type="molecule type" value="Genomic_DNA"/>
</dbReference>